<sequence length="82" mass="9642">MEYNHLMDFYNIDKLEDDEKFSLVNYEEKHLGVILFLHQEDLGSKILKKILEEILRENFSEGTAQKEPIVSSSSHNKELSQD</sequence>
<dbReference type="VEuPathDB" id="FungiDB:FUN_016164"/>
<evidence type="ECO:0000256" key="1">
    <source>
        <dbReference type="SAM" id="MobiDB-lite"/>
    </source>
</evidence>
<proteinExistence type="predicted"/>
<evidence type="ECO:0000313" key="2">
    <source>
        <dbReference type="EMBL" id="PKK72532.1"/>
    </source>
</evidence>
<name>A0A2N1NF41_9GLOM</name>
<evidence type="ECO:0000313" key="3">
    <source>
        <dbReference type="Proteomes" id="UP000233469"/>
    </source>
</evidence>
<reference evidence="2 3" key="2">
    <citation type="submission" date="2017-10" db="EMBL/GenBank/DDBJ databases">
        <title>Extensive intraspecific genome diversity in a model arbuscular mycorrhizal fungus.</title>
        <authorList>
            <person name="Chen E.C.H."/>
            <person name="Morin E."/>
            <person name="Baudet D."/>
            <person name="Noel J."/>
            <person name="Ndikumana S."/>
            <person name="Charron P."/>
            <person name="St-Onge C."/>
            <person name="Giorgi J."/>
            <person name="Grigoriev I.V."/>
            <person name="Roux C."/>
            <person name="Martin F.M."/>
            <person name="Corradi N."/>
        </authorList>
    </citation>
    <scope>NUCLEOTIDE SEQUENCE [LARGE SCALE GENOMIC DNA]</scope>
    <source>
        <strain evidence="2 3">C2</strain>
    </source>
</reference>
<protein>
    <submittedName>
        <fullName evidence="2">Uncharacterized protein</fullName>
    </submittedName>
</protein>
<gene>
    <name evidence="2" type="ORF">RhiirC2_777095</name>
</gene>
<organism evidence="2 3">
    <name type="scientific">Rhizophagus irregularis</name>
    <dbReference type="NCBI Taxonomy" id="588596"/>
    <lineage>
        <taxon>Eukaryota</taxon>
        <taxon>Fungi</taxon>
        <taxon>Fungi incertae sedis</taxon>
        <taxon>Mucoromycota</taxon>
        <taxon>Glomeromycotina</taxon>
        <taxon>Glomeromycetes</taxon>
        <taxon>Glomerales</taxon>
        <taxon>Glomeraceae</taxon>
        <taxon>Rhizophagus</taxon>
    </lineage>
</organism>
<dbReference type="AlphaFoldDB" id="A0A2N1NF41"/>
<reference evidence="2 3" key="1">
    <citation type="submission" date="2016-04" db="EMBL/GenBank/DDBJ databases">
        <title>Genome analyses suggest a sexual origin of heterokaryosis in a supposedly ancient asexual fungus.</title>
        <authorList>
            <person name="Ropars J."/>
            <person name="Sedzielewska K."/>
            <person name="Noel J."/>
            <person name="Charron P."/>
            <person name="Farinelli L."/>
            <person name="Marton T."/>
            <person name="Kruger M."/>
            <person name="Pelin A."/>
            <person name="Brachmann A."/>
            <person name="Corradi N."/>
        </authorList>
    </citation>
    <scope>NUCLEOTIDE SEQUENCE [LARGE SCALE GENOMIC DNA]</scope>
    <source>
        <strain evidence="2 3">C2</strain>
    </source>
</reference>
<dbReference type="EMBL" id="LLXL01000435">
    <property type="protein sequence ID" value="PKK72532.1"/>
    <property type="molecule type" value="Genomic_DNA"/>
</dbReference>
<accession>A0A2N1NF41</accession>
<comment type="caution">
    <text evidence="2">The sequence shown here is derived from an EMBL/GenBank/DDBJ whole genome shotgun (WGS) entry which is preliminary data.</text>
</comment>
<dbReference type="OrthoDB" id="2345466at2759"/>
<feature type="region of interest" description="Disordered" evidence="1">
    <location>
        <begin position="63"/>
        <end position="82"/>
    </location>
</feature>
<dbReference type="Proteomes" id="UP000233469">
    <property type="component" value="Unassembled WGS sequence"/>
</dbReference>